<accession>A0A8T0MGC6</accession>
<dbReference type="GO" id="GO:0006265">
    <property type="term" value="P:DNA topological change"/>
    <property type="evidence" value="ECO:0007669"/>
    <property type="project" value="InterPro"/>
</dbReference>
<organism evidence="9 10">
    <name type="scientific">Panicum virgatum</name>
    <name type="common">Blackwell switchgrass</name>
    <dbReference type="NCBI Taxonomy" id="38727"/>
    <lineage>
        <taxon>Eukaryota</taxon>
        <taxon>Viridiplantae</taxon>
        <taxon>Streptophyta</taxon>
        <taxon>Embryophyta</taxon>
        <taxon>Tracheophyta</taxon>
        <taxon>Spermatophyta</taxon>
        <taxon>Magnoliopsida</taxon>
        <taxon>Liliopsida</taxon>
        <taxon>Poales</taxon>
        <taxon>Poaceae</taxon>
        <taxon>PACMAD clade</taxon>
        <taxon>Panicoideae</taxon>
        <taxon>Panicodae</taxon>
        <taxon>Paniceae</taxon>
        <taxon>Panicinae</taxon>
        <taxon>Panicum</taxon>
        <taxon>Panicum sect. Hiantes</taxon>
    </lineage>
</organism>
<dbReference type="Pfam" id="PF00204">
    <property type="entry name" value="DNA_gyraseB"/>
    <property type="match status" value="1"/>
</dbReference>
<dbReference type="Gene3D" id="3.30.230.10">
    <property type="match status" value="1"/>
</dbReference>
<dbReference type="GO" id="GO:0000712">
    <property type="term" value="P:resolution of meiotic recombination intermediates"/>
    <property type="evidence" value="ECO:0007669"/>
    <property type="project" value="TreeGrafter"/>
</dbReference>
<keyword evidence="6" id="KW-0413">Isomerase</keyword>
<dbReference type="GO" id="GO:0000819">
    <property type="term" value="P:sister chromatid segregation"/>
    <property type="evidence" value="ECO:0007669"/>
    <property type="project" value="TreeGrafter"/>
</dbReference>
<evidence type="ECO:0000256" key="4">
    <source>
        <dbReference type="ARBA" id="ARBA00023029"/>
    </source>
</evidence>
<dbReference type="EC" id="5.6.2.2" evidence="3"/>
<dbReference type="PANTHER" id="PTHR10169">
    <property type="entry name" value="DNA TOPOISOMERASE/GYRASE"/>
    <property type="match status" value="1"/>
</dbReference>
<evidence type="ECO:0000256" key="5">
    <source>
        <dbReference type="ARBA" id="ARBA00023125"/>
    </source>
</evidence>
<dbReference type="AlphaFoldDB" id="A0A8T0MGC6"/>
<keyword evidence="5" id="KW-0238">DNA-binding</keyword>
<evidence type="ECO:0000256" key="2">
    <source>
        <dbReference type="ARBA" id="ARBA00001946"/>
    </source>
</evidence>
<evidence type="ECO:0000256" key="1">
    <source>
        <dbReference type="ARBA" id="ARBA00000185"/>
    </source>
</evidence>
<keyword evidence="10" id="KW-1185">Reference proteome</keyword>
<feature type="region of interest" description="Disordered" evidence="7">
    <location>
        <begin position="186"/>
        <end position="208"/>
    </location>
</feature>
<dbReference type="GO" id="GO:0005634">
    <property type="term" value="C:nucleus"/>
    <property type="evidence" value="ECO:0007669"/>
    <property type="project" value="TreeGrafter"/>
</dbReference>
<comment type="cofactor">
    <cofactor evidence="2">
        <name>Mg(2+)</name>
        <dbReference type="ChEBI" id="CHEBI:18420"/>
    </cofactor>
</comment>
<dbReference type="SUPFAM" id="SSF54211">
    <property type="entry name" value="Ribosomal protein S5 domain 2-like"/>
    <property type="match status" value="1"/>
</dbReference>
<evidence type="ECO:0000256" key="3">
    <source>
        <dbReference type="ARBA" id="ARBA00012895"/>
    </source>
</evidence>
<evidence type="ECO:0000256" key="6">
    <source>
        <dbReference type="ARBA" id="ARBA00023235"/>
    </source>
</evidence>
<evidence type="ECO:0000256" key="7">
    <source>
        <dbReference type="SAM" id="MobiDB-lite"/>
    </source>
</evidence>
<evidence type="ECO:0000313" key="10">
    <source>
        <dbReference type="Proteomes" id="UP000823388"/>
    </source>
</evidence>
<dbReference type="InterPro" id="IPR013506">
    <property type="entry name" value="Topo_IIA_bsu_dom2"/>
</dbReference>
<protein>
    <recommendedName>
        <fullName evidence="3">DNA topoisomerase (ATP-hydrolyzing)</fullName>
        <ecNumber evidence="3">5.6.2.2</ecNumber>
    </recommendedName>
</protein>
<dbReference type="Proteomes" id="UP000823388">
    <property type="component" value="Chromosome 9N"/>
</dbReference>
<feature type="compositionally biased region" description="Basic and acidic residues" evidence="7">
    <location>
        <begin position="189"/>
        <end position="200"/>
    </location>
</feature>
<dbReference type="InterPro" id="IPR050634">
    <property type="entry name" value="DNA_Topoisomerase_II"/>
</dbReference>
<proteinExistence type="predicted"/>
<dbReference type="InterPro" id="IPR020568">
    <property type="entry name" value="Ribosomal_Su5_D2-typ_SF"/>
</dbReference>
<gene>
    <name evidence="9" type="ORF">PVAP13_9NG581846</name>
</gene>
<comment type="caution">
    <text evidence="9">The sequence shown here is derived from an EMBL/GenBank/DDBJ whole genome shotgun (WGS) entry which is preliminary data.</text>
</comment>
<dbReference type="EMBL" id="CM029054">
    <property type="protein sequence ID" value="KAG2534319.1"/>
    <property type="molecule type" value="Genomic_DNA"/>
</dbReference>
<dbReference type="GO" id="GO:0003677">
    <property type="term" value="F:DNA binding"/>
    <property type="evidence" value="ECO:0007669"/>
    <property type="project" value="UniProtKB-KW"/>
</dbReference>
<dbReference type="InterPro" id="IPR014721">
    <property type="entry name" value="Ribsml_uS5_D2-typ_fold_subgr"/>
</dbReference>
<dbReference type="PANTHER" id="PTHR10169:SF38">
    <property type="entry name" value="DNA TOPOISOMERASE 2"/>
    <property type="match status" value="1"/>
</dbReference>
<dbReference type="OrthoDB" id="692887at2759"/>
<reference evidence="9" key="1">
    <citation type="submission" date="2020-05" db="EMBL/GenBank/DDBJ databases">
        <title>WGS assembly of Panicum virgatum.</title>
        <authorList>
            <person name="Lovell J.T."/>
            <person name="Jenkins J."/>
            <person name="Shu S."/>
            <person name="Juenger T.E."/>
            <person name="Schmutz J."/>
        </authorList>
    </citation>
    <scope>NUCLEOTIDE SEQUENCE</scope>
    <source>
        <strain evidence="9">AP13</strain>
    </source>
</reference>
<feature type="domain" description="DNA topoisomerase type IIA subunit B" evidence="8">
    <location>
        <begin position="71"/>
        <end position="157"/>
    </location>
</feature>
<evidence type="ECO:0000259" key="8">
    <source>
        <dbReference type="Pfam" id="PF00204"/>
    </source>
</evidence>
<evidence type="ECO:0000313" key="9">
    <source>
        <dbReference type="EMBL" id="KAG2534319.1"/>
    </source>
</evidence>
<sequence length="208" mass="23522">MTHLDDDIMALMRKRVVDMVGFLGMTVQVMFNGQTVQRLESFPDSVYPYLRTASIGRYGLPRVCQRFNDQLEVCVTRSEGTFQQVSFVNKFATTEGGTHVDYVSHKIVAGVVRICNKHFEIEESEVKRHLWVFINAVIDNPSFNSPTRDALATPQESFDSSCELSHQFLSNVFQCIIGGLSPHTWNGSSEDKKAQEEKSAHQRKKASV</sequence>
<dbReference type="GO" id="GO:0003918">
    <property type="term" value="F:DNA topoisomerase type II (double strand cut, ATP-hydrolyzing) activity"/>
    <property type="evidence" value="ECO:0007669"/>
    <property type="project" value="UniProtKB-EC"/>
</dbReference>
<dbReference type="GO" id="GO:0005524">
    <property type="term" value="F:ATP binding"/>
    <property type="evidence" value="ECO:0007669"/>
    <property type="project" value="InterPro"/>
</dbReference>
<name>A0A8T0MGC6_PANVG</name>
<comment type="catalytic activity">
    <reaction evidence="1">
        <text>ATP-dependent breakage, passage and rejoining of double-stranded DNA.</text>
        <dbReference type="EC" id="5.6.2.2"/>
    </reaction>
</comment>
<keyword evidence="4" id="KW-0799">Topoisomerase</keyword>